<feature type="chain" id="PRO_5016587152" evidence="3">
    <location>
        <begin position="29"/>
        <end position="317"/>
    </location>
</feature>
<organism evidence="5 6">
    <name type="scientific">Halopolyspora algeriensis</name>
    <dbReference type="NCBI Taxonomy" id="1500506"/>
    <lineage>
        <taxon>Bacteria</taxon>
        <taxon>Bacillati</taxon>
        <taxon>Actinomycetota</taxon>
        <taxon>Actinomycetes</taxon>
        <taxon>Actinomycetes incertae sedis</taxon>
        <taxon>Halopolyspora</taxon>
    </lineage>
</organism>
<feature type="signal peptide" evidence="3">
    <location>
        <begin position="1"/>
        <end position="28"/>
    </location>
</feature>
<dbReference type="EMBL" id="QPJC01000007">
    <property type="protein sequence ID" value="RCW43208.1"/>
    <property type="molecule type" value="Genomic_DNA"/>
</dbReference>
<dbReference type="InterPro" id="IPR050902">
    <property type="entry name" value="ABC_Transporter_SBP"/>
</dbReference>
<dbReference type="RefSeq" id="WP_338072607.1">
    <property type="nucleotide sequence ID" value="NZ_QPJC01000007.1"/>
</dbReference>
<dbReference type="AlphaFoldDB" id="A0A368VNW0"/>
<proteinExistence type="inferred from homology"/>
<protein>
    <submittedName>
        <fullName evidence="5">Iron complex transport system substrate-binding protein</fullName>
    </submittedName>
</protein>
<dbReference type="PROSITE" id="PS50983">
    <property type="entry name" value="FE_B12_PBP"/>
    <property type="match status" value="1"/>
</dbReference>
<keyword evidence="6" id="KW-1185">Reference proteome</keyword>
<dbReference type="NCBIfam" id="NF038402">
    <property type="entry name" value="TroA_like"/>
    <property type="match status" value="1"/>
</dbReference>
<dbReference type="Proteomes" id="UP000253495">
    <property type="component" value="Unassembled WGS sequence"/>
</dbReference>
<accession>A0A368VNW0</accession>
<dbReference type="Pfam" id="PF01497">
    <property type="entry name" value="Peripla_BP_2"/>
    <property type="match status" value="1"/>
</dbReference>
<evidence type="ECO:0000313" key="6">
    <source>
        <dbReference type="Proteomes" id="UP000253495"/>
    </source>
</evidence>
<comment type="caution">
    <text evidence="5">The sequence shown here is derived from an EMBL/GenBank/DDBJ whole genome shotgun (WGS) entry which is preliminary data.</text>
</comment>
<reference evidence="5 6" key="1">
    <citation type="submission" date="2018-07" db="EMBL/GenBank/DDBJ databases">
        <title>Genomic Encyclopedia of Type Strains, Phase III (KMG-III): the genomes of soil and plant-associated and newly described type strains.</title>
        <authorList>
            <person name="Whitman W."/>
        </authorList>
    </citation>
    <scope>NUCLEOTIDE SEQUENCE [LARGE SCALE GENOMIC DNA]</scope>
    <source>
        <strain evidence="5 6">CECT 8575</strain>
    </source>
</reference>
<gene>
    <name evidence="5" type="ORF">DFQ14_10797</name>
</gene>
<dbReference type="GO" id="GO:0071281">
    <property type="term" value="P:cellular response to iron ion"/>
    <property type="evidence" value="ECO:0007669"/>
    <property type="project" value="TreeGrafter"/>
</dbReference>
<dbReference type="InterPro" id="IPR002491">
    <property type="entry name" value="ABC_transptr_periplasmic_BD"/>
</dbReference>
<evidence type="ECO:0000256" key="2">
    <source>
        <dbReference type="ARBA" id="ARBA00022729"/>
    </source>
</evidence>
<dbReference type="PANTHER" id="PTHR30535:SF34">
    <property type="entry name" value="MOLYBDATE-BINDING PROTEIN MOLA"/>
    <property type="match status" value="1"/>
</dbReference>
<evidence type="ECO:0000256" key="1">
    <source>
        <dbReference type="ARBA" id="ARBA00008814"/>
    </source>
</evidence>
<dbReference type="Gene3D" id="3.40.50.1980">
    <property type="entry name" value="Nitrogenase molybdenum iron protein domain"/>
    <property type="match status" value="2"/>
</dbReference>
<sequence>MTGMIGLRRLAALLLSAFALLIGTTACATRPQSGGSPTPGNDPASAFPVRVTAQGQEPVTLPEQPKRIVSLSPTATETLYAIGAGKQVVAVDKYSNHPERAPQTRMSGLNVTAGTIAEYKPDLVVAPDSSAELAKGLRAIDIATLLLPAASDLDAAYRQIELLGRATGHHDQARDLTGRMQAEITKIVADTPEPQRPLTYYHEVSPDFYTATSRSFVGSVYGLFGLSNIADKAEGTFPQLSEEHILRANPDLIFLADVKGTQVTAKSAAARPGWGTLTAVREGHVFELDDDIASRWGPRIVELVRAISDAVTRAQKG</sequence>
<feature type="domain" description="Fe/B12 periplasmic-binding" evidence="4">
    <location>
        <begin position="67"/>
        <end position="315"/>
    </location>
</feature>
<dbReference type="InterPro" id="IPR054828">
    <property type="entry name" value="Vit_B12_bind_prot"/>
</dbReference>
<evidence type="ECO:0000256" key="3">
    <source>
        <dbReference type="SAM" id="SignalP"/>
    </source>
</evidence>
<dbReference type="SUPFAM" id="SSF53807">
    <property type="entry name" value="Helical backbone' metal receptor"/>
    <property type="match status" value="1"/>
</dbReference>
<evidence type="ECO:0000259" key="4">
    <source>
        <dbReference type="PROSITE" id="PS50983"/>
    </source>
</evidence>
<name>A0A368VNW0_9ACTN</name>
<dbReference type="PANTHER" id="PTHR30535">
    <property type="entry name" value="VITAMIN B12-BINDING PROTEIN"/>
    <property type="match status" value="1"/>
</dbReference>
<keyword evidence="2 3" id="KW-0732">Signal</keyword>
<evidence type="ECO:0000313" key="5">
    <source>
        <dbReference type="EMBL" id="RCW43208.1"/>
    </source>
</evidence>
<comment type="similarity">
    <text evidence="1">Belongs to the bacterial solute-binding protein 8 family.</text>
</comment>
<dbReference type="CDD" id="cd01143">
    <property type="entry name" value="YvrC"/>
    <property type="match status" value="1"/>
</dbReference>